<name>A0A1E3H4Y0_9HYPH</name>
<dbReference type="PROSITE" id="PS50109">
    <property type="entry name" value="HIS_KIN"/>
    <property type="match status" value="1"/>
</dbReference>
<comment type="catalytic activity">
    <reaction evidence="1">
        <text>ATP + protein L-histidine = ADP + protein N-phospho-L-histidine.</text>
        <dbReference type="EC" id="2.7.13.3"/>
    </reaction>
</comment>
<dbReference type="EMBL" id="MCRJ01000023">
    <property type="protein sequence ID" value="ODN71374.1"/>
    <property type="molecule type" value="Genomic_DNA"/>
</dbReference>
<keyword evidence="6" id="KW-0418">Kinase</keyword>
<keyword evidence="5" id="KW-0547">Nucleotide-binding</keyword>
<evidence type="ECO:0000256" key="8">
    <source>
        <dbReference type="ARBA" id="ARBA00023012"/>
    </source>
</evidence>
<evidence type="ECO:0000256" key="1">
    <source>
        <dbReference type="ARBA" id="ARBA00000085"/>
    </source>
</evidence>
<dbReference type="SMART" id="SM00387">
    <property type="entry name" value="HATPase_c"/>
    <property type="match status" value="1"/>
</dbReference>
<reference evidence="10 11" key="1">
    <citation type="submission" date="2016-07" db="EMBL/GenBank/DDBJ databases">
        <title>Draft Genome Sequence of Methylobrevis pamukkalensis PK2.</title>
        <authorList>
            <person name="Vasilenko O.V."/>
            <person name="Doronina N.V."/>
            <person name="Shmareva M.N."/>
            <person name="Tarlachkov S.V."/>
            <person name="Mustakhimov I."/>
            <person name="Trotsenko Y.A."/>
        </authorList>
    </citation>
    <scope>NUCLEOTIDE SEQUENCE [LARGE SCALE GENOMIC DNA]</scope>
    <source>
        <strain evidence="10 11">PK2</strain>
    </source>
</reference>
<organism evidence="10 11">
    <name type="scientific">Methylobrevis pamukkalensis</name>
    <dbReference type="NCBI Taxonomy" id="1439726"/>
    <lineage>
        <taxon>Bacteria</taxon>
        <taxon>Pseudomonadati</taxon>
        <taxon>Pseudomonadota</taxon>
        <taxon>Alphaproteobacteria</taxon>
        <taxon>Hyphomicrobiales</taxon>
        <taxon>Pleomorphomonadaceae</taxon>
        <taxon>Methylobrevis</taxon>
    </lineage>
</organism>
<dbReference type="Gene3D" id="3.30.565.10">
    <property type="entry name" value="Histidine kinase-like ATPase, C-terminal domain"/>
    <property type="match status" value="1"/>
</dbReference>
<proteinExistence type="predicted"/>
<keyword evidence="3" id="KW-0597">Phosphoprotein</keyword>
<dbReference type="EC" id="2.7.13.3" evidence="2"/>
<dbReference type="PRINTS" id="PR00344">
    <property type="entry name" value="BCTRLSENSOR"/>
</dbReference>
<gene>
    <name evidence="10" type="primary">zraS</name>
    <name evidence="10" type="ORF">A6302_01326</name>
</gene>
<evidence type="ECO:0000256" key="4">
    <source>
        <dbReference type="ARBA" id="ARBA00022679"/>
    </source>
</evidence>
<dbReference type="Proteomes" id="UP000094622">
    <property type="component" value="Unassembled WGS sequence"/>
</dbReference>
<feature type="domain" description="Histidine kinase" evidence="9">
    <location>
        <begin position="1"/>
        <end position="190"/>
    </location>
</feature>
<dbReference type="InterPro" id="IPR003594">
    <property type="entry name" value="HATPase_dom"/>
</dbReference>
<dbReference type="InterPro" id="IPR005467">
    <property type="entry name" value="His_kinase_dom"/>
</dbReference>
<dbReference type="InterPro" id="IPR004358">
    <property type="entry name" value="Sig_transdc_His_kin-like_C"/>
</dbReference>
<comment type="caution">
    <text evidence="10">The sequence shown here is derived from an EMBL/GenBank/DDBJ whole genome shotgun (WGS) entry which is preliminary data.</text>
</comment>
<dbReference type="SUPFAM" id="SSF55874">
    <property type="entry name" value="ATPase domain of HSP90 chaperone/DNA topoisomerase II/histidine kinase"/>
    <property type="match status" value="1"/>
</dbReference>
<dbReference type="GO" id="GO:0004673">
    <property type="term" value="F:protein histidine kinase activity"/>
    <property type="evidence" value="ECO:0007669"/>
    <property type="project" value="UniProtKB-EC"/>
</dbReference>
<evidence type="ECO:0000259" key="9">
    <source>
        <dbReference type="PROSITE" id="PS50109"/>
    </source>
</evidence>
<evidence type="ECO:0000256" key="2">
    <source>
        <dbReference type="ARBA" id="ARBA00012438"/>
    </source>
</evidence>
<sequence>MFNRCVDTIIRQVGDIGRMVDEFSGFARMPKPAKEQHDLADAIRESVFLISVGQPHIRFTTDLPDGQMIAWFDDRLISQALTNLVKNAAEAIEGVPADQLVDPHVAVSARRCGDDLVVEIVDNGIGLPTTDRHRLLEPYMTTREKGTGLGLAIVRKIVEEHDGRIDLMDAPSVATGGRGAMIRLTLPVGTGRA</sequence>
<keyword evidence="4 10" id="KW-0808">Transferase</keyword>
<accession>A0A1E3H4Y0</accession>
<keyword evidence="8" id="KW-0902">Two-component regulatory system</keyword>
<dbReference type="GO" id="GO:0000160">
    <property type="term" value="P:phosphorelay signal transduction system"/>
    <property type="evidence" value="ECO:0007669"/>
    <property type="project" value="UniProtKB-KW"/>
</dbReference>
<dbReference type="PANTHER" id="PTHR43065:SF10">
    <property type="entry name" value="PEROXIDE STRESS-ACTIVATED HISTIDINE KINASE MAK3"/>
    <property type="match status" value="1"/>
</dbReference>
<protein>
    <recommendedName>
        <fullName evidence="2">histidine kinase</fullName>
        <ecNumber evidence="2">2.7.13.3</ecNumber>
    </recommendedName>
</protein>
<evidence type="ECO:0000256" key="6">
    <source>
        <dbReference type="ARBA" id="ARBA00022777"/>
    </source>
</evidence>
<dbReference type="Pfam" id="PF02518">
    <property type="entry name" value="HATPase_c"/>
    <property type="match status" value="1"/>
</dbReference>
<dbReference type="GO" id="GO:0005524">
    <property type="term" value="F:ATP binding"/>
    <property type="evidence" value="ECO:0007669"/>
    <property type="project" value="UniProtKB-KW"/>
</dbReference>
<evidence type="ECO:0000313" key="10">
    <source>
        <dbReference type="EMBL" id="ODN71374.1"/>
    </source>
</evidence>
<keyword evidence="7" id="KW-0067">ATP-binding</keyword>
<evidence type="ECO:0000256" key="5">
    <source>
        <dbReference type="ARBA" id="ARBA00022741"/>
    </source>
</evidence>
<dbReference type="InterPro" id="IPR036890">
    <property type="entry name" value="HATPase_C_sf"/>
</dbReference>
<dbReference type="PANTHER" id="PTHR43065">
    <property type="entry name" value="SENSOR HISTIDINE KINASE"/>
    <property type="match status" value="1"/>
</dbReference>
<dbReference type="AlphaFoldDB" id="A0A1E3H4Y0"/>
<keyword evidence="11" id="KW-1185">Reference proteome</keyword>
<evidence type="ECO:0000256" key="7">
    <source>
        <dbReference type="ARBA" id="ARBA00022840"/>
    </source>
</evidence>
<evidence type="ECO:0000313" key="11">
    <source>
        <dbReference type="Proteomes" id="UP000094622"/>
    </source>
</evidence>
<evidence type="ECO:0000256" key="3">
    <source>
        <dbReference type="ARBA" id="ARBA00022553"/>
    </source>
</evidence>